<gene>
    <name evidence="2" type="ORF">SAMN04487990_105117</name>
</gene>
<evidence type="ECO:0000313" key="3">
    <source>
        <dbReference type="Proteomes" id="UP000198846"/>
    </source>
</evidence>
<dbReference type="AlphaFoldDB" id="A0A1H3XPR0"/>
<dbReference type="RefSeq" id="WP_092133076.1">
    <property type="nucleotide sequence ID" value="NZ_FNQK01000005.1"/>
</dbReference>
<feature type="chain" id="PRO_5011444967" evidence="1">
    <location>
        <begin position="26"/>
        <end position="205"/>
    </location>
</feature>
<dbReference type="OrthoDB" id="1352116at2"/>
<keyword evidence="3" id="KW-1185">Reference proteome</keyword>
<feature type="signal peptide" evidence="1">
    <location>
        <begin position="1"/>
        <end position="25"/>
    </location>
</feature>
<reference evidence="2 3" key="1">
    <citation type="submission" date="2016-10" db="EMBL/GenBank/DDBJ databases">
        <authorList>
            <person name="de Groot N.N."/>
        </authorList>
    </citation>
    <scope>NUCLEOTIDE SEQUENCE [LARGE SCALE GENOMIC DNA]</scope>
    <source>
        <strain evidence="2 3">DSM 23842</strain>
    </source>
</reference>
<dbReference type="STRING" id="283786.SAMN04487990_105117"/>
<dbReference type="Proteomes" id="UP000198846">
    <property type="component" value="Unassembled WGS sequence"/>
</dbReference>
<keyword evidence="1" id="KW-0732">Signal</keyword>
<organism evidence="2 3">
    <name type="scientific">Bizionia paragorgiae</name>
    <dbReference type="NCBI Taxonomy" id="283786"/>
    <lineage>
        <taxon>Bacteria</taxon>
        <taxon>Pseudomonadati</taxon>
        <taxon>Bacteroidota</taxon>
        <taxon>Flavobacteriia</taxon>
        <taxon>Flavobacteriales</taxon>
        <taxon>Flavobacteriaceae</taxon>
        <taxon>Bizionia</taxon>
    </lineage>
</organism>
<accession>A0A1H3XPR0</accession>
<sequence>MKPIVMKTKVLLILLTVLFVQNSFAQEDDYMLKITKKACECLSELKDTENITTERLGLCMLAEAGKYKDELLRDYNIDMMNIDETGEELGRLIGLKMITVCPEVMMSLADIKDEDDYEETLYSAQGKVRSITKEDFIVFSIKTEDGRTTKFHWLTFIQSDFDLQNNYESLKGKTIDLEYDIYEFYDAKLGDYRNYNIIESITIVD</sequence>
<evidence type="ECO:0000313" key="2">
    <source>
        <dbReference type="EMBL" id="SEA01445.1"/>
    </source>
</evidence>
<dbReference type="EMBL" id="FNQK01000005">
    <property type="protein sequence ID" value="SEA01445.1"/>
    <property type="molecule type" value="Genomic_DNA"/>
</dbReference>
<name>A0A1H3XPR0_BIZPA</name>
<evidence type="ECO:0000256" key="1">
    <source>
        <dbReference type="SAM" id="SignalP"/>
    </source>
</evidence>
<proteinExistence type="predicted"/>
<protein>
    <submittedName>
        <fullName evidence="2">Uncharacterized protein</fullName>
    </submittedName>
</protein>